<feature type="region of interest" description="Disordered" evidence="1">
    <location>
        <begin position="69"/>
        <end position="123"/>
    </location>
</feature>
<dbReference type="Proteomes" id="UP001230268">
    <property type="component" value="Unassembled WGS sequence"/>
</dbReference>
<reference evidence="3" key="1">
    <citation type="submission" date="2023-08" db="EMBL/GenBank/DDBJ databases">
        <title>Draft sequence of the Babesia gibsoni genome.</title>
        <authorList>
            <person name="Yamagishi J.Y."/>
            <person name="Xuan X.X."/>
        </authorList>
    </citation>
    <scope>NUCLEOTIDE SEQUENCE</scope>
    <source>
        <strain evidence="3">Azabu</strain>
    </source>
</reference>
<gene>
    <name evidence="3" type="ORF">BgAZ_101990</name>
</gene>
<feature type="compositionally biased region" description="Polar residues" evidence="1">
    <location>
        <begin position="69"/>
        <end position="84"/>
    </location>
</feature>
<accession>A0AAD8PF59</accession>
<dbReference type="EMBL" id="JAVEPI010000001">
    <property type="protein sequence ID" value="KAK1444293.1"/>
    <property type="molecule type" value="Genomic_DNA"/>
</dbReference>
<dbReference type="InterPro" id="IPR025605">
    <property type="entry name" value="OST-HTH/LOTUS_dom"/>
</dbReference>
<comment type="caution">
    <text evidence="3">The sequence shown here is derived from an EMBL/GenBank/DDBJ whole genome shotgun (WGS) entry which is preliminary data.</text>
</comment>
<name>A0AAD8PF59_BABGI</name>
<dbReference type="PROSITE" id="PS51644">
    <property type="entry name" value="HTH_OST"/>
    <property type="match status" value="1"/>
</dbReference>
<feature type="domain" description="HTH OST-type" evidence="2">
    <location>
        <begin position="371"/>
        <end position="448"/>
    </location>
</feature>
<dbReference type="InterPro" id="IPR025677">
    <property type="entry name" value="OST-HTH-assoc_dom"/>
</dbReference>
<dbReference type="Gene3D" id="3.30.420.610">
    <property type="entry name" value="LOTUS domain-like"/>
    <property type="match status" value="1"/>
</dbReference>
<proteinExistence type="predicted"/>
<evidence type="ECO:0000313" key="4">
    <source>
        <dbReference type="Proteomes" id="UP001230268"/>
    </source>
</evidence>
<feature type="compositionally biased region" description="Basic residues" evidence="1">
    <location>
        <begin position="85"/>
        <end position="98"/>
    </location>
</feature>
<sequence length="563" mass="65360">MEEVTSNTSFLDAHYWELFYPPDMENKNVYLKALNLTYSYEDIMLSILCDPINYQIVDDAEICEINWSQGSPRDKVPQNQTKLVTRTKKGKNGYKGKKRNDQKNNKDNEGYDSPGNKKKQENIQVTERRGGLTWYKYEGGYMVPSIENTWLKHVLVALLQERGKVCDFVETLRRNLEGSIRFLYKEGIKPYLGDVANQMKRLIPDNFWSASEIAFISLMCMDKLVLQVEQRVKGELGWVLYLRETPNNFEGFVDTHSIVDNFSDYHWRAMNTYAVEIMTADHARRREDATGYAGAQGFTGGRYAFAERMRREVPAFKSMRLGEVIHLVQLGIYSGIFVYSQRILLPVTACEKTAEEMFPSLKKSKHPVCSTIEEVKLIISALVDNHGNGLVLAQLKQQFLMKFNRELDPLVFGFRKLQNLLLSEHFRDEYRLFVPIDCPHRTHIQHKSYAMPIKCRLFEQAKLQLDPRKFCVTLDDLYDSQYMDMDLDSLPYHIRSAIMEVLESDDEEDSAEEEKRVKTKGKTSDLQDFSTDVPSSFMSLSSDDFKKESLLTQLFTEQIWEGQ</sequence>
<dbReference type="InterPro" id="IPR041966">
    <property type="entry name" value="LOTUS-like"/>
</dbReference>
<organism evidence="3 4">
    <name type="scientific">Babesia gibsoni</name>
    <dbReference type="NCBI Taxonomy" id="33632"/>
    <lineage>
        <taxon>Eukaryota</taxon>
        <taxon>Sar</taxon>
        <taxon>Alveolata</taxon>
        <taxon>Apicomplexa</taxon>
        <taxon>Aconoidasida</taxon>
        <taxon>Piroplasmida</taxon>
        <taxon>Babesiidae</taxon>
        <taxon>Babesia</taxon>
    </lineage>
</organism>
<feature type="region of interest" description="Disordered" evidence="1">
    <location>
        <begin position="503"/>
        <end position="527"/>
    </location>
</feature>
<dbReference type="Pfam" id="PF14418">
    <property type="entry name" value="OHA"/>
    <property type="match status" value="1"/>
</dbReference>
<keyword evidence="4" id="KW-1185">Reference proteome</keyword>
<feature type="compositionally biased region" description="Basic and acidic residues" evidence="1">
    <location>
        <begin position="99"/>
        <end position="109"/>
    </location>
</feature>
<evidence type="ECO:0000256" key="1">
    <source>
        <dbReference type="SAM" id="MobiDB-lite"/>
    </source>
</evidence>
<evidence type="ECO:0000313" key="3">
    <source>
        <dbReference type="EMBL" id="KAK1444293.1"/>
    </source>
</evidence>
<feature type="compositionally biased region" description="Acidic residues" evidence="1">
    <location>
        <begin position="503"/>
        <end position="512"/>
    </location>
</feature>
<dbReference type="AlphaFoldDB" id="A0AAD8PF59"/>
<protein>
    <recommendedName>
        <fullName evidence="2">HTH OST-type domain-containing protein</fullName>
    </recommendedName>
</protein>
<evidence type="ECO:0000259" key="2">
    <source>
        <dbReference type="PROSITE" id="PS51644"/>
    </source>
</evidence>
<dbReference type="CDD" id="cd08824">
    <property type="entry name" value="LOTUS"/>
    <property type="match status" value="1"/>
</dbReference>